<dbReference type="InterPro" id="IPR000719">
    <property type="entry name" value="Prot_kinase_dom"/>
</dbReference>
<proteinExistence type="predicted"/>
<evidence type="ECO:0000256" key="4">
    <source>
        <dbReference type="ARBA" id="ARBA00022741"/>
    </source>
</evidence>
<evidence type="ECO:0000256" key="3">
    <source>
        <dbReference type="ARBA" id="ARBA00022679"/>
    </source>
</evidence>
<dbReference type="PANTHER" id="PTHR43289:SF6">
    <property type="entry name" value="SERINE_THREONINE-PROTEIN KINASE NEKL-3"/>
    <property type="match status" value="1"/>
</dbReference>
<dbReference type="EMBL" id="JBHTGP010000034">
    <property type="protein sequence ID" value="MFD0691891.1"/>
    <property type="molecule type" value="Genomic_DNA"/>
</dbReference>
<dbReference type="Gene3D" id="3.30.200.20">
    <property type="entry name" value="Phosphorylase Kinase, domain 1"/>
    <property type="match status" value="1"/>
</dbReference>
<evidence type="ECO:0000256" key="2">
    <source>
        <dbReference type="ARBA" id="ARBA00022527"/>
    </source>
</evidence>
<dbReference type="PROSITE" id="PS00108">
    <property type="entry name" value="PROTEIN_KINASE_ST"/>
    <property type="match status" value="1"/>
</dbReference>
<feature type="domain" description="Protein kinase" evidence="7">
    <location>
        <begin position="9"/>
        <end position="256"/>
    </location>
</feature>
<dbReference type="Pfam" id="PF00069">
    <property type="entry name" value="Pkinase"/>
    <property type="match status" value="1"/>
</dbReference>
<keyword evidence="6" id="KW-0067">ATP-binding</keyword>
<dbReference type="InterPro" id="IPR011009">
    <property type="entry name" value="Kinase-like_dom_sf"/>
</dbReference>
<keyword evidence="2" id="KW-0723">Serine/threonine-protein kinase</keyword>
<dbReference type="EC" id="2.7.11.1" evidence="1"/>
<evidence type="ECO:0000256" key="1">
    <source>
        <dbReference type="ARBA" id="ARBA00012513"/>
    </source>
</evidence>
<dbReference type="SUPFAM" id="SSF56112">
    <property type="entry name" value="Protein kinase-like (PK-like)"/>
    <property type="match status" value="1"/>
</dbReference>
<gene>
    <name evidence="8" type="ORF">ACFQZM_45890</name>
</gene>
<sequence length="561" mass="57995">MVEWRVDGFDEVRVLGAGAQGRVVLARHTGSGAPVAIKYVHRRDGDEEAIERLREEAVTLGRITDPHVARLYRFVSGESGAAIVMEAVDGVSLRAVLDEHGKLEPEAALVVLKGSLLGLAAAHGAGVVHRDYKPANVVVRSDGLSKLVDFGVAAVAGGEGRSGTPAYMSPEQWEGRPASASADVYAATCVFFECVAGHRPYTGTGLPELRRQHLGEPVPVEELPEPLRPLVAAGMAKDPRGRPPSAADFLAALETVAAGAYGSDWERRGVRALAAGTVALAALFPLGGLLAQGAAAGGAAAGGAAVAAQTGVLATTAGKVTAAVVGTALAAGAGTAGTVAVQRATADPKPSATRAAVEVPVRSCSFNEQTSPPGRVRLPSEVRLPEGTAVYQVPLRGVRFLGPAGRKCTGSGGSGIGVAAVRGVNVVLYADGYECGFWPGTDEAAKIHRDQPQNCGGPRPTPDRQDVPTGVPGARAYLVTGDPLSSTGWDGVSLLMYTPWRSGLSDLGLFITCELPRAQARVCAAALTYRLDEIMRPRGASQAALDRAADQIDRYADAHLR</sequence>
<keyword evidence="3 8" id="KW-0808">Transferase</keyword>
<dbReference type="PROSITE" id="PS50011">
    <property type="entry name" value="PROTEIN_KINASE_DOM"/>
    <property type="match status" value="1"/>
</dbReference>
<protein>
    <recommendedName>
        <fullName evidence="1">non-specific serine/threonine protein kinase</fullName>
        <ecNumber evidence="1">2.7.11.1</ecNumber>
    </recommendedName>
</protein>
<name>A0ABW2XZY7_9ACTN</name>
<keyword evidence="9" id="KW-1185">Reference proteome</keyword>
<evidence type="ECO:0000256" key="5">
    <source>
        <dbReference type="ARBA" id="ARBA00022777"/>
    </source>
</evidence>
<dbReference type="PANTHER" id="PTHR43289">
    <property type="entry name" value="MITOGEN-ACTIVATED PROTEIN KINASE KINASE KINASE 20-RELATED"/>
    <property type="match status" value="1"/>
</dbReference>
<evidence type="ECO:0000313" key="8">
    <source>
        <dbReference type="EMBL" id="MFD0691891.1"/>
    </source>
</evidence>
<evidence type="ECO:0000256" key="6">
    <source>
        <dbReference type="ARBA" id="ARBA00022840"/>
    </source>
</evidence>
<accession>A0ABW2XZY7</accession>
<evidence type="ECO:0000259" key="7">
    <source>
        <dbReference type="PROSITE" id="PS50011"/>
    </source>
</evidence>
<evidence type="ECO:0000313" key="9">
    <source>
        <dbReference type="Proteomes" id="UP001597063"/>
    </source>
</evidence>
<dbReference type="GO" id="GO:0004674">
    <property type="term" value="F:protein serine/threonine kinase activity"/>
    <property type="evidence" value="ECO:0007669"/>
    <property type="project" value="UniProtKB-EC"/>
</dbReference>
<keyword evidence="5 8" id="KW-0418">Kinase</keyword>
<keyword evidence="4" id="KW-0547">Nucleotide-binding</keyword>
<dbReference type="Proteomes" id="UP001597063">
    <property type="component" value="Unassembled WGS sequence"/>
</dbReference>
<organism evidence="8 9">
    <name type="scientific">Actinomadura fibrosa</name>
    <dbReference type="NCBI Taxonomy" id="111802"/>
    <lineage>
        <taxon>Bacteria</taxon>
        <taxon>Bacillati</taxon>
        <taxon>Actinomycetota</taxon>
        <taxon>Actinomycetes</taxon>
        <taxon>Streptosporangiales</taxon>
        <taxon>Thermomonosporaceae</taxon>
        <taxon>Actinomadura</taxon>
    </lineage>
</organism>
<dbReference type="InterPro" id="IPR008271">
    <property type="entry name" value="Ser/Thr_kinase_AS"/>
</dbReference>
<reference evidence="9" key="1">
    <citation type="journal article" date="2019" name="Int. J. Syst. Evol. Microbiol.">
        <title>The Global Catalogue of Microorganisms (GCM) 10K type strain sequencing project: providing services to taxonomists for standard genome sequencing and annotation.</title>
        <authorList>
            <consortium name="The Broad Institute Genomics Platform"/>
            <consortium name="The Broad Institute Genome Sequencing Center for Infectious Disease"/>
            <person name="Wu L."/>
            <person name="Ma J."/>
        </authorList>
    </citation>
    <scope>NUCLEOTIDE SEQUENCE [LARGE SCALE GENOMIC DNA]</scope>
    <source>
        <strain evidence="9">JCM 9371</strain>
    </source>
</reference>
<comment type="caution">
    <text evidence="8">The sequence shown here is derived from an EMBL/GenBank/DDBJ whole genome shotgun (WGS) entry which is preliminary data.</text>
</comment>
<dbReference type="RefSeq" id="WP_378326095.1">
    <property type="nucleotide sequence ID" value="NZ_JBHTGP010000034.1"/>
</dbReference>
<dbReference type="CDD" id="cd14014">
    <property type="entry name" value="STKc_PknB_like"/>
    <property type="match status" value="1"/>
</dbReference>
<dbReference type="Gene3D" id="1.10.510.10">
    <property type="entry name" value="Transferase(Phosphotransferase) domain 1"/>
    <property type="match status" value="1"/>
</dbReference>